<dbReference type="EC" id="3.6.4.12" evidence="1"/>
<evidence type="ECO:0000313" key="2">
    <source>
        <dbReference type="Proteomes" id="UP001195965"/>
    </source>
</evidence>
<keyword evidence="1" id="KW-0347">Helicase</keyword>
<keyword evidence="2" id="KW-1185">Reference proteome</keyword>
<dbReference type="EMBL" id="CP127526">
    <property type="protein sequence ID" value="XRI74279.1"/>
    <property type="molecule type" value="Genomic_DNA"/>
</dbReference>
<sequence>MTIPDWSENLGQNGALAQRLPQFRARAQQQAMAAQVAQTLQLGGVALIEAGTGTGKTFAYLLPAMLSGRKVLVSTGSKALQDQILEKDIPVLLEVVRKPLQVSRLKGRSNYLCLHRLQRFSSEGVAPLLAAPLARIVDWAGRTRAGDIAEVGGIPEDSGVWPLVTSTRDNCLGSDCPDYQRCHVVEARRKAQEADVLVVNHHLLFSDLALKANGMGDLLPRVEAMILDEAHQVLDLAGRYFGRQLSSHQLWDWARDSRSEAVAEAPDDAPLLQAAAELEKATSAWRNALGSGEDRAPWSLVPGSPPQAAFMLVYQAVSTLQQCLQQAAARGKGLEQCAARGAILLDSVAFFMRHDAAEMIFWMEKKPRTVHLHATPLDVAPPLQKYLLEPVEAVIMTSATLRVGGSFANTERALGLSGAQTFAAASPFDYARQSLLYLPPGLPEPNQPDYTRACLDAAIPVIKACGGRTFMLFTSHRALQEAAAHLPHALDFPVLVQGSMPRSRLLDRFRSLGNAVLLGAASFWEGVDVQGEALSCVIIDKLPFASPSDPILRARTEQCQSAGGDPFRELQIPQAVIALRQGVGRLIRSENDRGILMLCDPRLRSKGYGKIFLDSLPPMRRVTDLLAVQQFWQDAAL</sequence>
<reference evidence="1 2" key="1">
    <citation type="journal article" date="2021" name="ISME J.">
        <title>Genomic evolution of the class Acidithiobacillia: deep-branching Proteobacteria living in extreme acidic conditions.</title>
        <authorList>
            <person name="Moya-Beltran A."/>
            <person name="Beard S."/>
            <person name="Rojas-Villalobos C."/>
            <person name="Issotta F."/>
            <person name="Gallardo Y."/>
            <person name="Ulloa R."/>
            <person name="Giaveno A."/>
            <person name="Degli Esposti M."/>
            <person name="Johnson D.B."/>
            <person name="Quatrini R."/>
        </authorList>
    </citation>
    <scope>NUCLEOTIDE SEQUENCE [LARGE SCALE GENOMIC DNA]</scope>
    <source>
        <strain evidence="1 2">GG1-14</strain>
    </source>
</reference>
<accession>A0ACD5HHN2</accession>
<keyword evidence="1" id="KW-0547">Nucleotide-binding</keyword>
<name>A0ACD5HHN2_9PROT</name>
<keyword evidence="1" id="KW-0067">ATP-binding</keyword>
<organism evidence="1 2">
    <name type="scientific">Acidithiobacillus montserratensis</name>
    <dbReference type="NCBI Taxonomy" id="2729135"/>
    <lineage>
        <taxon>Bacteria</taxon>
        <taxon>Pseudomonadati</taxon>
        <taxon>Pseudomonadota</taxon>
        <taxon>Acidithiobacillia</taxon>
        <taxon>Acidithiobacillales</taxon>
        <taxon>Acidithiobacillaceae</taxon>
        <taxon>Acidithiobacillus</taxon>
    </lineage>
</organism>
<dbReference type="Proteomes" id="UP001195965">
    <property type="component" value="Chromosome"/>
</dbReference>
<evidence type="ECO:0000313" key="1">
    <source>
        <dbReference type="EMBL" id="XRI74279.1"/>
    </source>
</evidence>
<proteinExistence type="predicted"/>
<protein>
    <submittedName>
        <fullName evidence="1">ATP-dependent DNA helicase</fullName>
        <ecNumber evidence="1">3.6.4.12</ecNumber>
    </submittedName>
</protein>
<keyword evidence="1" id="KW-0378">Hydrolase</keyword>
<gene>
    <name evidence="1" type="ORF">HHS34_003520</name>
</gene>